<protein>
    <submittedName>
        <fullName evidence="1">Uncharacterized protein</fullName>
    </submittedName>
</protein>
<sequence length="39" mass="4691">MDNSIRLKEIVDKKMGFYQIRTKNTIIKAMKKTKENMPF</sequence>
<reference evidence="1 2" key="2">
    <citation type="journal article" date="2011" name="J. Bacteriol.">
        <title>Complete genome sequence of a carbon monoxide-utilizing acetogen, Eubacterium limosum KIST612.</title>
        <authorList>
            <person name="Roh H."/>
            <person name="Ko H.J."/>
            <person name="Kim D."/>
            <person name="Choi D.G."/>
            <person name="Park S."/>
            <person name="Kim S."/>
            <person name="Chang I.S."/>
            <person name="Choi I.G."/>
        </authorList>
    </citation>
    <scope>NUCLEOTIDE SEQUENCE [LARGE SCALE GENOMIC DNA]</scope>
    <source>
        <strain evidence="1 2">KIST612</strain>
    </source>
</reference>
<dbReference type="HOGENOM" id="CLU_3309902_0_0_9"/>
<dbReference type="Proteomes" id="UP000006873">
    <property type="component" value="Chromosome"/>
</dbReference>
<dbReference type="KEGG" id="elm:ELI_0002"/>
<evidence type="ECO:0000313" key="1">
    <source>
        <dbReference type="EMBL" id="ADO35027.1"/>
    </source>
</evidence>
<organism evidence="1 2">
    <name type="scientific">Eubacterium callanderi</name>
    <dbReference type="NCBI Taxonomy" id="53442"/>
    <lineage>
        <taxon>Bacteria</taxon>
        <taxon>Bacillati</taxon>
        <taxon>Bacillota</taxon>
        <taxon>Clostridia</taxon>
        <taxon>Eubacteriales</taxon>
        <taxon>Eubacteriaceae</taxon>
        <taxon>Eubacterium</taxon>
    </lineage>
</organism>
<reference key="1">
    <citation type="submission" date="2010-09" db="EMBL/GenBank/DDBJ databases">
        <authorList>
            <person name="Roh H."/>
            <person name="Ko H.-J."/>
            <person name="Kim D."/>
            <person name="Choi D.G."/>
            <person name="Park S."/>
            <person name="Kim S."/>
            <person name="Kim K.H."/>
            <person name="Chang I.S."/>
            <person name="Choi I.-G."/>
        </authorList>
    </citation>
    <scope>NUCLEOTIDE SEQUENCE</scope>
    <source>
        <strain>KIST612</strain>
    </source>
</reference>
<dbReference type="EMBL" id="CP002273">
    <property type="protein sequence ID" value="ADO35027.1"/>
    <property type="molecule type" value="Genomic_DNA"/>
</dbReference>
<evidence type="ECO:0000313" key="2">
    <source>
        <dbReference type="Proteomes" id="UP000006873"/>
    </source>
</evidence>
<proteinExistence type="predicted"/>
<name>E3GHP8_9FIRM</name>
<gene>
    <name evidence="1" type="ordered locus">ELI_0002</name>
</gene>
<accession>E3GHP8</accession>
<keyword evidence="2" id="KW-1185">Reference proteome</keyword>
<dbReference type="AlphaFoldDB" id="E3GHP8"/>